<protein>
    <recommendedName>
        <fullName evidence="2">Thioesterase domain-containing protein</fullName>
    </recommendedName>
</protein>
<feature type="domain" description="Thioesterase" evidence="2">
    <location>
        <begin position="137"/>
        <end position="331"/>
    </location>
</feature>
<organism evidence="3 4">
    <name type="scientific">Cymbomonas tetramitiformis</name>
    <dbReference type="NCBI Taxonomy" id="36881"/>
    <lineage>
        <taxon>Eukaryota</taxon>
        <taxon>Viridiplantae</taxon>
        <taxon>Chlorophyta</taxon>
        <taxon>Pyramimonadophyceae</taxon>
        <taxon>Pyramimonadales</taxon>
        <taxon>Pyramimonadaceae</taxon>
        <taxon>Cymbomonas</taxon>
    </lineage>
</organism>
<dbReference type="GO" id="GO:0008610">
    <property type="term" value="P:lipid biosynthetic process"/>
    <property type="evidence" value="ECO:0007669"/>
    <property type="project" value="TreeGrafter"/>
</dbReference>
<dbReference type="SUPFAM" id="SSF53474">
    <property type="entry name" value="alpha/beta-Hydrolases"/>
    <property type="match status" value="1"/>
</dbReference>
<keyword evidence="4" id="KW-1185">Reference proteome</keyword>
<dbReference type="PANTHER" id="PTHR11487">
    <property type="entry name" value="THIOESTERASE"/>
    <property type="match status" value="1"/>
</dbReference>
<accession>A0AAE0GIZ3</accession>
<dbReference type="InterPro" id="IPR001031">
    <property type="entry name" value="Thioesterase"/>
</dbReference>
<comment type="caution">
    <text evidence="3">The sequence shown here is derived from an EMBL/GenBank/DDBJ whole genome shotgun (WGS) entry which is preliminary data.</text>
</comment>
<name>A0AAE0GIZ3_9CHLO</name>
<evidence type="ECO:0000256" key="1">
    <source>
        <dbReference type="ARBA" id="ARBA00007169"/>
    </source>
</evidence>
<evidence type="ECO:0000259" key="2">
    <source>
        <dbReference type="Pfam" id="PF00975"/>
    </source>
</evidence>
<dbReference type="EMBL" id="LGRX02005239">
    <property type="protein sequence ID" value="KAK3278877.1"/>
    <property type="molecule type" value="Genomic_DNA"/>
</dbReference>
<evidence type="ECO:0000313" key="4">
    <source>
        <dbReference type="Proteomes" id="UP001190700"/>
    </source>
</evidence>
<evidence type="ECO:0000313" key="3">
    <source>
        <dbReference type="EMBL" id="KAK3278877.1"/>
    </source>
</evidence>
<dbReference type="InterPro" id="IPR029058">
    <property type="entry name" value="AB_hydrolase_fold"/>
</dbReference>
<dbReference type="Pfam" id="PF00975">
    <property type="entry name" value="Thioesterase"/>
    <property type="match status" value="1"/>
</dbReference>
<dbReference type="PANTHER" id="PTHR11487:SF0">
    <property type="entry name" value="S-ACYL FATTY ACID SYNTHASE THIOESTERASE, MEDIUM CHAIN"/>
    <property type="match status" value="1"/>
</dbReference>
<dbReference type="Gene3D" id="3.40.50.1820">
    <property type="entry name" value="alpha/beta hydrolase"/>
    <property type="match status" value="1"/>
</dbReference>
<gene>
    <name evidence="3" type="ORF">CYMTET_13212</name>
</gene>
<sequence>MAVPEDVVRKMNLIDICIDDHEEVPEPPDHAAELWSEEQIRQYFESGGISDGFPTPENVNMTATTQRSAEELRASYPDPPEDEFKKWFPGLQRSKTSVDSPRMRLVCFTNAGNEENVFTTEGVGARRVSGLLEWCRTNMVEILAVQLPGRGARIKEPFITTVPEVAKATLQVLGSKLIDTPYCIMAHSVGTWNSFGLLTLLREEGFPPPLKCFFSCFPSPDIPQDIRPWKPNRTLPDPEFMDEARGWDVNEVVFREDMWKQFSPLMRHDFYLFDEFQFTQGDNPPFHFPITTFFATNDKKVSQEMVKGWSKFSTKEFKCHEIQGHHLFVMGLQEQKPAKEAWYSIVTLELDTVICAI</sequence>
<dbReference type="Proteomes" id="UP001190700">
    <property type="component" value="Unassembled WGS sequence"/>
</dbReference>
<proteinExistence type="inferred from homology"/>
<dbReference type="InterPro" id="IPR012223">
    <property type="entry name" value="TEII"/>
</dbReference>
<reference evidence="3 4" key="1">
    <citation type="journal article" date="2015" name="Genome Biol. Evol.">
        <title>Comparative Genomics of a Bacterivorous Green Alga Reveals Evolutionary Causalities and Consequences of Phago-Mixotrophic Mode of Nutrition.</title>
        <authorList>
            <person name="Burns J.A."/>
            <person name="Paasch A."/>
            <person name="Narechania A."/>
            <person name="Kim E."/>
        </authorList>
    </citation>
    <scope>NUCLEOTIDE SEQUENCE [LARGE SCALE GENOMIC DNA]</scope>
    <source>
        <strain evidence="3 4">PLY_AMNH</strain>
    </source>
</reference>
<comment type="similarity">
    <text evidence="1">Belongs to the thioesterase family.</text>
</comment>
<dbReference type="AlphaFoldDB" id="A0AAE0GIZ3"/>